<evidence type="ECO:0000256" key="5">
    <source>
        <dbReference type="ARBA" id="ARBA00023034"/>
    </source>
</evidence>
<evidence type="ECO:0000256" key="8">
    <source>
        <dbReference type="RuleBase" id="RU366065"/>
    </source>
</evidence>
<dbReference type="GO" id="GO:0005794">
    <property type="term" value="C:Golgi apparatus"/>
    <property type="evidence" value="ECO:0007669"/>
    <property type="project" value="UniProtKB-SubCell"/>
</dbReference>
<reference evidence="9" key="1">
    <citation type="journal article" date="2014" name="Nature">
        <title>Elephant shark genome provides unique insights into gnathostome evolution.</title>
        <authorList>
            <consortium name="International Elephant Shark Genome Sequencing Consortium"/>
            <person name="Venkatesh B."/>
            <person name="Lee A.P."/>
            <person name="Ravi V."/>
            <person name="Maurya A.K."/>
            <person name="Lian M.M."/>
            <person name="Swann J.B."/>
            <person name="Ohta Y."/>
            <person name="Flajnik M.F."/>
            <person name="Sutoh Y."/>
            <person name="Kasahara M."/>
            <person name="Hoon S."/>
            <person name="Gangu V."/>
            <person name="Roy S.W."/>
            <person name="Irimia M."/>
            <person name="Korzh V."/>
            <person name="Kondrychyn I."/>
            <person name="Lim Z.W."/>
            <person name="Tay B.H."/>
            <person name="Tohari S."/>
            <person name="Kong K.W."/>
            <person name="Ho S."/>
            <person name="Lorente-Galdos B."/>
            <person name="Quilez J."/>
            <person name="Marques-Bonet T."/>
            <person name="Raney B.J."/>
            <person name="Ingham P.W."/>
            <person name="Tay A."/>
            <person name="Hillier L.W."/>
            <person name="Minx P."/>
            <person name="Boehm T."/>
            <person name="Wilson R.K."/>
            <person name="Brenner S."/>
            <person name="Warren W.C."/>
        </authorList>
    </citation>
    <scope>NUCLEOTIDE SEQUENCE</scope>
    <source>
        <tissue evidence="9">Heart</tissue>
    </source>
</reference>
<evidence type="ECO:0000256" key="1">
    <source>
        <dbReference type="ARBA" id="ARBA00002910"/>
    </source>
</evidence>
<dbReference type="GO" id="GO:0030008">
    <property type="term" value="C:TRAPP complex"/>
    <property type="evidence" value="ECO:0007669"/>
    <property type="project" value="UniProtKB-UniRule"/>
</dbReference>
<keyword evidence="2 8" id="KW-0813">Transport</keyword>
<dbReference type="SMART" id="SM01399">
    <property type="entry name" value="Sybindin"/>
    <property type="match status" value="1"/>
</dbReference>
<evidence type="ECO:0000256" key="2">
    <source>
        <dbReference type="ARBA" id="ARBA00022448"/>
    </source>
</evidence>
<proteinExistence type="evidence at transcript level"/>
<comment type="subunit">
    <text evidence="7">Part of the multisubunit transport protein particle (TRAPP) complex. The heterodimer TRAPPC6B-TRAPPC3 interacts with TRAPPC1 likely providing a core for TRAPP complex formation.</text>
</comment>
<accession>V9LFB3</accession>
<dbReference type="GO" id="GO:0005783">
    <property type="term" value="C:endoplasmic reticulum"/>
    <property type="evidence" value="ECO:0007669"/>
    <property type="project" value="UniProtKB-SubCell"/>
</dbReference>
<comment type="subcellular location">
    <subcellularLocation>
        <location evidence="8">Endoplasmic reticulum</location>
    </subcellularLocation>
    <subcellularLocation>
        <location evidence="8">Golgi apparatus</location>
        <location evidence="8">cis-Golgi network</location>
    </subcellularLocation>
</comment>
<dbReference type="FunFam" id="3.30.450.70:FF:000004">
    <property type="entry name" value="Trafficking protein particle complex 1"/>
    <property type="match status" value="1"/>
</dbReference>
<keyword evidence="3 8" id="KW-0256">Endoplasmic reticulum</keyword>
<keyword evidence="4 8" id="KW-0931">ER-Golgi transport</keyword>
<dbReference type="Gene3D" id="3.30.450.70">
    <property type="match status" value="1"/>
</dbReference>
<dbReference type="EMBL" id="JW878773">
    <property type="protein sequence ID" value="AFP11290.1"/>
    <property type="molecule type" value="mRNA"/>
</dbReference>
<dbReference type="GO" id="GO:0006888">
    <property type="term" value="P:endoplasmic reticulum to Golgi vesicle-mediated transport"/>
    <property type="evidence" value="ECO:0007669"/>
    <property type="project" value="UniProtKB-UniRule"/>
</dbReference>
<evidence type="ECO:0000256" key="7">
    <source>
        <dbReference type="ARBA" id="ARBA00062874"/>
    </source>
</evidence>
<dbReference type="CDD" id="cd14855">
    <property type="entry name" value="TRAPPC1_MUM2"/>
    <property type="match status" value="1"/>
</dbReference>
<evidence type="ECO:0000313" key="9">
    <source>
        <dbReference type="EMBL" id="AFP11290.1"/>
    </source>
</evidence>
<dbReference type="InterPro" id="IPR007233">
    <property type="entry name" value="TRAPPC"/>
</dbReference>
<dbReference type="SUPFAM" id="SSF64356">
    <property type="entry name" value="SNARE-like"/>
    <property type="match status" value="1"/>
</dbReference>
<sequence>MTVHNLYIFDRNGSCLHYNEWNRKKQAGMSKEQEYQLMYGMLFSIRSFVNKMSPVDSSDGFLSFNTSRYKLHYYETATGVKIVITTDLGVGSIRDILSQIYSTIYVEYVVKNPLCGLNEPIQSELFRSKLDNYIRGLAFFSARAG</sequence>
<comment type="similarity">
    <text evidence="6">Belongs to the TRAPP small subunits family. BET5 subfamily.</text>
</comment>
<dbReference type="PANTHER" id="PTHR23249">
    <property type="entry name" value="TRAFFICKING PROTEIN PARTICLE COMPLEX SUBUNIT"/>
    <property type="match status" value="1"/>
</dbReference>
<dbReference type="PANTHER" id="PTHR23249:SF16">
    <property type="entry name" value="TRAFFICKING PROTEIN PARTICLE COMPLEX SUBUNIT 1"/>
    <property type="match status" value="1"/>
</dbReference>
<evidence type="ECO:0000256" key="4">
    <source>
        <dbReference type="ARBA" id="ARBA00022892"/>
    </source>
</evidence>
<keyword evidence="5 8" id="KW-0333">Golgi apparatus</keyword>
<comment type="function">
    <text evidence="1">May play a role in vesicular transport from endoplasmic reticulum to Golgi.</text>
</comment>
<organism evidence="9">
    <name type="scientific">Callorhinchus milii</name>
    <name type="common">Ghost shark</name>
    <dbReference type="NCBI Taxonomy" id="7868"/>
    <lineage>
        <taxon>Eukaryota</taxon>
        <taxon>Metazoa</taxon>
        <taxon>Chordata</taxon>
        <taxon>Craniata</taxon>
        <taxon>Vertebrata</taxon>
        <taxon>Chondrichthyes</taxon>
        <taxon>Holocephali</taxon>
        <taxon>Chimaeriformes</taxon>
        <taxon>Callorhinchidae</taxon>
        <taxon>Callorhinchus</taxon>
    </lineage>
</organism>
<dbReference type="AlphaFoldDB" id="V9LFB3"/>
<protein>
    <recommendedName>
        <fullName evidence="8">Trafficking protein particle complex subunit</fullName>
    </recommendedName>
</protein>
<evidence type="ECO:0000256" key="3">
    <source>
        <dbReference type="ARBA" id="ARBA00022824"/>
    </source>
</evidence>
<name>V9LFB3_CALMI</name>
<evidence type="ECO:0000256" key="6">
    <source>
        <dbReference type="ARBA" id="ARBA00038167"/>
    </source>
</evidence>
<dbReference type="Pfam" id="PF04099">
    <property type="entry name" value="Sybindin"/>
    <property type="match status" value="1"/>
</dbReference>
<dbReference type="InterPro" id="IPR011012">
    <property type="entry name" value="Longin-like_dom_sf"/>
</dbReference>